<proteinExistence type="predicted"/>
<protein>
    <submittedName>
        <fullName evidence="1">Uncharacterized protein</fullName>
    </submittedName>
</protein>
<evidence type="ECO:0000313" key="2">
    <source>
        <dbReference type="Proteomes" id="UP001054821"/>
    </source>
</evidence>
<organism evidence="1 2">
    <name type="scientific">Prunus dulcis</name>
    <name type="common">Almond</name>
    <name type="synonym">Amygdalus dulcis</name>
    <dbReference type="NCBI Taxonomy" id="3755"/>
    <lineage>
        <taxon>Eukaryota</taxon>
        <taxon>Viridiplantae</taxon>
        <taxon>Streptophyta</taxon>
        <taxon>Embryophyta</taxon>
        <taxon>Tracheophyta</taxon>
        <taxon>Spermatophyta</taxon>
        <taxon>Magnoliopsida</taxon>
        <taxon>eudicotyledons</taxon>
        <taxon>Gunneridae</taxon>
        <taxon>Pentapetalae</taxon>
        <taxon>rosids</taxon>
        <taxon>fabids</taxon>
        <taxon>Rosales</taxon>
        <taxon>Rosaceae</taxon>
        <taxon>Amygdaloideae</taxon>
        <taxon>Amygdaleae</taxon>
        <taxon>Prunus</taxon>
    </lineage>
</organism>
<keyword evidence="2" id="KW-1185">Reference proteome</keyword>
<accession>A0AAD4ZPE0</accession>
<dbReference type="Proteomes" id="UP001054821">
    <property type="component" value="Chromosome 1"/>
</dbReference>
<evidence type="ECO:0000313" key="1">
    <source>
        <dbReference type="EMBL" id="KAI5351747.1"/>
    </source>
</evidence>
<name>A0AAD4ZPE0_PRUDU</name>
<reference evidence="1 2" key="1">
    <citation type="journal article" date="2022" name="G3 (Bethesda)">
        <title>Whole-genome sequence and methylome profiling of the almond [Prunus dulcis (Mill.) D.A. Webb] cultivar 'Nonpareil'.</title>
        <authorList>
            <person name="D'Amico-Willman K.M."/>
            <person name="Ouma W.Z."/>
            <person name="Meulia T."/>
            <person name="Sideli G.M."/>
            <person name="Gradziel T.M."/>
            <person name="Fresnedo-Ramirez J."/>
        </authorList>
    </citation>
    <scope>NUCLEOTIDE SEQUENCE [LARGE SCALE GENOMIC DNA]</scope>
    <source>
        <strain evidence="1">Clone GOH B32 T37-40</strain>
    </source>
</reference>
<comment type="caution">
    <text evidence="1">The sequence shown here is derived from an EMBL/GenBank/DDBJ whole genome shotgun (WGS) entry which is preliminary data.</text>
</comment>
<sequence>MTLPKCLRLLSGSESPLNGVMVCIENLIGRVAYSISSVNNEEFTWSTSLRTTSSKSPSTLRPWSRSFTSFSMSSTRNACGSYWGHI</sequence>
<dbReference type="AlphaFoldDB" id="A0AAD4ZPE0"/>
<dbReference type="EMBL" id="JAJFAZ020000001">
    <property type="protein sequence ID" value="KAI5351747.1"/>
    <property type="molecule type" value="Genomic_DNA"/>
</dbReference>
<gene>
    <name evidence="1" type="ORF">L3X38_004638</name>
</gene>